<accession>A0AAV8TX77</accession>
<dbReference type="PANTHER" id="PTHR31672">
    <property type="entry name" value="BNACNNG10540D PROTEIN"/>
    <property type="match status" value="1"/>
</dbReference>
<name>A0AAV8TX77_9ROSI</name>
<dbReference type="SUPFAM" id="SSF50965">
    <property type="entry name" value="Galactose oxidase, central domain"/>
    <property type="match status" value="1"/>
</dbReference>
<dbReference type="InterPro" id="IPR036047">
    <property type="entry name" value="F-box-like_dom_sf"/>
</dbReference>
<sequence>MSNLPPEMIAAILCRLPAKELVFFRCVSKPWCSLIDAPNFIRLHLRHSLQTSSNLNLILKNSTAYSVSFDSLEAPKELDHPLMCYNHCIKVLGSCNGLLCISNVVNDVALWNPSTRKHLVLPSLPFELKRYYGTCTCRVYVYGFGYDSIHDDYKVVRIAQFVGADPKAFESEVKVYSLRQKSWKRIKDMPYFILYPGMNGVFANGALHWVVSENFDSNIANIVVSLNLATLDYSEVLQPEPVGTNFDINLGVLSDCLCLMANFRREHTDVWVMNKYSVKEPWTKLFSVAQHEVVGILRYLKPLAYSKSGNEVLVVQDDRELFCYDIKHKQVKNVPICGAPLIFEVEIFVESLVPPHVSRTSNVNMDYENEEQKDGKKRDDFLSEGFKLIL</sequence>
<evidence type="ECO:0000313" key="3">
    <source>
        <dbReference type="Proteomes" id="UP001159364"/>
    </source>
</evidence>
<dbReference type="Pfam" id="PF07734">
    <property type="entry name" value="FBA_1"/>
    <property type="match status" value="1"/>
</dbReference>
<gene>
    <name evidence="2" type="ORF">K2173_017936</name>
</gene>
<organism evidence="2 3">
    <name type="scientific">Erythroxylum novogranatense</name>
    <dbReference type="NCBI Taxonomy" id="1862640"/>
    <lineage>
        <taxon>Eukaryota</taxon>
        <taxon>Viridiplantae</taxon>
        <taxon>Streptophyta</taxon>
        <taxon>Embryophyta</taxon>
        <taxon>Tracheophyta</taxon>
        <taxon>Spermatophyta</taxon>
        <taxon>Magnoliopsida</taxon>
        <taxon>eudicotyledons</taxon>
        <taxon>Gunneridae</taxon>
        <taxon>Pentapetalae</taxon>
        <taxon>rosids</taxon>
        <taxon>fabids</taxon>
        <taxon>Malpighiales</taxon>
        <taxon>Erythroxylaceae</taxon>
        <taxon>Erythroxylum</taxon>
    </lineage>
</organism>
<dbReference type="PANTHER" id="PTHR31672:SF13">
    <property type="entry name" value="F-BOX PROTEIN CPR30-LIKE"/>
    <property type="match status" value="1"/>
</dbReference>
<dbReference type="EMBL" id="JAIWQS010000003">
    <property type="protein sequence ID" value="KAJ8770445.1"/>
    <property type="molecule type" value="Genomic_DNA"/>
</dbReference>
<reference evidence="2 3" key="1">
    <citation type="submission" date="2021-09" db="EMBL/GenBank/DDBJ databases">
        <title>Genomic insights and catalytic innovation underlie evolution of tropane alkaloids biosynthesis.</title>
        <authorList>
            <person name="Wang Y.-J."/>
            <person name="Tian T."/>
            <person name="Huang J.-P."/>
            <person name="Huang S.-X."/>
        </authorList>
    </citation>
    <scope>NUCLEOTIDE SEQUENCE [LARGE SCALE GENOMIC DNA]</scope>
    <source>
        <strain evidence="2">KIB-2018</strain>
        <tissue evidence="2">Leaf</tissue>
    </source>
</reference>
<evidence type="ECO:0000259" key="1">
    <source>
        <dbReference type="PROSITE" id="PS50181"/>
    </source>
</evidence>
<dbReference type="Gene3D" id="1.20.1280.50">
    <property type="match status" value="1"/>
</dbReference>
<protein>
    <recommendedName>
        <fullName evidence="1">F-box domain-containing protein</fullName>
    </recommendedName>
</protein>
<dbReference type="NCBIfam" id="TIGR01640">
    <property type="entry name" value="F_box_assoc_1"/>
    <property type="match status" value="1"/>
</dbReference>
<dbReference type="InterPro" id="IPR015915">
    <property type="entry name" value="Kelch-typ_b-propeller"/>
</dbReference>
<dbReference type="PROSITE" id="PS50181">
    <property type="entry name" value="FBOX"/>
    <property type="match status" value="1"/>
</dbReference>
<dbReference type="InterPro" id="IPR017451">
    <property type="entry name" value="F-box-assoc_interact_dom"/>
</dbReference>
<feature type="domain" description="F-box" evidence="1">
    <location>
        <begin position="1"/>
        <end position="43"/>
    </location>
</feature>
<keyword evidence="3" id="KW-1185">Reference proteome</keyword>
<dbReference type="Proteomes" id="UP001159364">
    <property type="component" value="Linkage Group LG03"/>
</dbReference>
<dbReference type="SMART" id="SM00256">
    <property type="entry name" value="FBOX"/>
    <property type="match status" value="1"/>
</dbReference>
<dbReference type="AlphaFoldDB" id="A0AAV8TX77"/>
<dbReference type="CDD" id="cd22157">
    <property type="entry name" value="F-box_AtFBW1-like"/>
    <property type="match status" value="1"/>
</dbReference>
<dbReference type="InterPro" id="IPR006527">
    <property type="entry name" value="F-box-assoc_dom_typ1"/>
</dbReference>
<dbReference type="InterPro" id="IPR050796">
    <property type="entry name" value="SCF_F-box_component"/>
</dbReference>
<dbReference type="Gene3D" id="2.120.10.80">
    <property type="entry name" value="Kelch-type beta propeller"/>
    <property type="match status" value="1"/>
</dbReference>
<comment type="caution">
    <text evidence="2">The sequence shown here is derived from an EMBL/GenBank/DDBJ whole genome shotgun (WGS) entry which is preliminary data.</text>
</comment>
<dbReference type="SUPFAM" id="SSF81383">
    <property type="entry name" value="F-box domain"/>
    <property type="match status" value="1"/>
</dbReference>
<dbReference type="InterPro" id="IPR011043">
    <property type="entry name" value="Gal_Oxase/kelch_b-propeller"/>
</dbReference>
<dbReference type="Pfam" id="PF00646">
    <property type="entry name" value="F-box"/>
    <property type="match status" value="1"/>
</dbReference>
<dbReference type="InterPro" id="IPR001810">
    <property type="entry name" value="F-box_dom"/>
</dbReference>
<evidence type="ECO:0000313" key="2">
    <source>
        <dbReference type="EMBL" id="KAJ8770445.1"/>
    </source>
</evidence>
<proteinExistence type="predicted"/>